<evidence type="ECO:0000313" key="3">
    <source>
        <dbReference type="Proteomes" id="UP000789739"/>
    </source>
</evidence>
<dbReference type="Gene3D" id="1.20.5.370">
    <property type="match status" value="1"/>
</dbReference>
<feature type="coiled-coil region" evidence="1">
    <location>
        <begin position="176"/>
        <end position="203"/>
    </location>
</feature>
<dbReference type="AlphaFoldDB" id="A0A9N9BD17"/>
<proteinExistence type="predicted"/>
<protein>
    <submittedName>
        <fullName evidence="2">60_t:CDS:1</fullName>
    </submittedName>
</protein>
<keyword evidence="1" id="KW-0175">Coiled coil</keyword>
<dbReference type="SUPFAM" id="SSF58022">
    <property type="entry name" value="XRCC4, C-terminal oligomerization domain"/>
    <property type="match status" value="1"/>
</dbReference>
<gene>
    <name evidence="2" type="ORF">PBRASI_LOCUS5516</name>
</gene>
<keyword evidence="3" id="KW-1185">Reference proteome</keyword>
<evidence type="ECO:0000256" key="1">
    <source>
        <dbReference type="SAM" id="Coils"/>
    </source>
</evidence>
<accession>A0A9N9BD17</accession>
<dbReference type="InterPro" id="IPR014751">
    <property type="entry name" value="XRCC4-like_C"/>
</dbReference>
<reference evidence="2" key="1">
    <citation type="submission" date="2021-06" db="EMBL/GenBank/DDBJ databases">
        <authorList>
            <person name="Kallberg Y."/>
            <person name="Tangrot J."/>
            <person name="Rosling A."/>
        </authorList>
    </citation>
    <scope>NUCLEOTIDE SEQUENCE</scope>
    <source>
        <strain evidence="2">BR232B</strain>
    </source>
</reference>
<dbReference type="EMBL" id="CAJVPI010000650">
    <property type="protein sequence ID" value="CAG8559527.1"/>
    <property type="molecule type" value="Genomic_DNA"/>
</dbReference>
<name>A0A9N9BD17_9GLOM</name>
<evidence type="ECO:0000313" key="2">
    <source>
        <dbReference type="EMBL" id="CAG8559527.1"/>
    </source>
</evidence>
<sequence length="230" mass="26524">MTDKVCSTRLFRVEPEVIIGSLEFYCQTTWYKPNIFTDPENLFPDDVICEVKLTDCINYWEAKVIASQIMGNTTFNASNDFNNKRLRVIQGLLSGQREVDNRPCRLSVNSQHELLFTVEGRADSSKYEEHLVAVVDIWKLQLHPVRSQSLSIVWGELLNNVIEQTNFAERLNAESMKTLQEKVECSTKRIDALNRATAKLEKKLIAKFSVVLNSKKKKIKELQKLLEIQE</sequence>
<dbReference type="Proteomes" id="UP000789739">
    <property type="component" value="Unassembled WGS sequence"/>
</dbReference>
<comment type="caution">
    <text evidence="2">The sequence shown here is derived from an EMBL/GenBank/DDBJ whole genome shotgun (WGS) entry which is preliminary data.</text>
</comment>
<organism evidence="2 3">
    <name type="scientific">Paraglomus brasilianum</name>
    <dbReference type="NCBI Taxonomy" id="144538"/>
    <lineage>
        <taxon>Eukaryota</taxon>
        <taxon>Fungi</taxon>
        <taxon>Fungi incertae sedis</taxon>
        <taxon>Mucoromycota</taxon>
        <taxon>Glomeromycotina</taxon>
        <taxon>Glomeromycetes</taxon>
        <taxon>Paraglomerales</taxon>
        <taxon>Paraglomeraceae</taxon>
        <taxon>Paraglomus</taxon>
    </lineage>
</organism>
<dbReference type="OrthoDB" id="2377911at2759"/>